<feature type="compositionally biased region" description="Low complexity" evidence="1">
    <location>
        <begin position="60"/>
        <end position="76"/>
    </location>
</feature>
<feature type="chain" id="PRO_5045784452" description="Mucin-5AC" evidence="2">
    <location>
        <begin position="19"/>
        <end position="810"/>
    </location>
</feature>
<feature type="compositionally biased region" description="Low complexity" evidence="1">
    <location>
        <begin position="309"/>
        <end position="330"/>
    </location>
</feature>
<dbReference type="Proteomes" id="UP000069940">
    <property type="component" value="Unassembled WGS sequence"/>
</dbReference>
<feature type="region of interest" description="Disordered" evidence="1">
    <location>
        <begin position="48"/>
        <end position="125"/>
    </location>
</feature>
<reference evidence="4" key="1">
    <citation type="journal article" date="2015" name="Proc. Natl. Acad. Sci. U.S.A.">
        <title>Genome sequence of the Asian Tiger mosquito, Aedes albopictus, reveals insights into its biology, genetics, and evolution.</title>
        <authorList>
            <person name="Chen X.G."/>
            <person name="Jiang X."/>
            <person name="Gu J."/>
            <person name="Xu M."/>
            <person name="Wu Y."/>
            <person name="Deng Y."/>
            <person name="Zhang C."/>
            <person name="Bonizzoni M."/>
            <person name="Dermauw W."/>
            <person name="Vontas J."/>
            <person name="Armbruster P."/>
            <person name="Huang X."/>
            <person name="Yang Y."/>
            <person name="Zhang H."/>
            <person name="He W."/>
            <person name="Peng H."/>
            <person name="Liu Y."/>
            <person name="Wu K."/>
            <person name="Chen J."/>
            <person name="Lirakis M."/>
            <person name="Topalis P."/>
            <person name="Van Leeuwen T."/>
            <person name="Hall A.B."/>
            <person name="Jiang X."/>
            <person name="Thorpe C."/>
            <person name="Mueller R.L."/>
            <person name="Sun C."/>
            <person name="Waterhouse R.M."/>
            <person name="Yan G."/>
            <person name="Tu Z.J."/>
            <person name="Fang X."/>
            <person name="James A.A."/>
        </authorList>
    </citation>
    <scope>NUCLEOTIDE SEQUENCE [LARGE SCALE GENOMIC DNA]</scope>
    <source>
        <strain evidence="4">Foshan</strain>
    </source>
</reference>
<feature type="region of interest" description="Disordered" evidence="1">
    <location>
        <begin position="215"/>
        <end position="273"/>
    </location>
</feature>
<feature type="region of interest" description="Disordered" evidence="1">
    <location>
        <begin position="676"/>
        <end position="721"/>
    </location>
</feature>
<feature type="compositionally biased region" description="Low complexity" evidence="1">
    <location>
        <begin position="86"/>
        <end position="104"/>
    </location>
</feature>
<feature type="region of interest" description="Disordered" evidence="1">
    <location>
        <begin position="369"/>
        <end position="427"/>
    </location>
</feature>
<evidence type="ECO:0000256" key="1">
    <source>
        <dbReference type="SAM" id="MobiDB-lite"/>
    </source>
</evidence>
<feature type="compositionally biased region" description="Low complexity" evidence="1">
    <location>
        <begin position="230"/>
        <end position="266"/>
    </location>
</feature>
<evidence type="ECO:0008006" key="5">
    <source>
        <dbReference type="Google" id="ProtNLM"/>
    </source>
</evidence>
<feature type="region of interest" description="Disordered" evidence="1">
    <location>
        <begin position="306"/>
        <end position="330"/>
    </location>
</feature>
<feature type="compositionally biased region" description="Polar residues" evidence="1">
    <location>
        <begin position="616"/>
        <end position="627"/>
    </location>
</feature>
<name>A0ABM1ZZ47_AEDAL</name>
<dbReference type="EnsemblMetazoa" id="AALFPA23_022960.R34134">
    <property type="protein sequence ID" value="AALFPA23_022960.P34134"/>
    <property type="gene ID" value="AALFPA23_022960"/>
</dbReference>
<feature type="compositionally biased region" description="Low complexity" evidence="1">
    <location>
        <begin position="606"/>
        <end position="615"/>
    </location>
</feature>
<evidence type="ECO:0000313" key="3">
    <source>
        <dbReference type="EnsemblMetazoa" id="AALFPA23_022960.P34134"/>
    </source>
</evidence>
<keyword evidence="2" id="KW-0732">Signal</keyword>
<evidence type="ECO:0000256" key="2">
    <source>
        <dbReference type="SAM" id="SignalP"/>
    </source>
</evidence>
<dbReference type="GeneID" id="109411239"/>
<feature type="compositionally biased region" description="Basic and acidic residues" evidence="1">
    <location>
        <begin position="369"/>
        <end position="378"/>
    </location>
</feature>
<feature type="compositionally biased region" description="Basic residues" evidence="1">
    <location>
        <begin position="397"/>
        <end position="406"/>
    </location>
</feature>
<feature type="region of interest" description="Disordered" evidence="1">
    <location>
        <begin position="733"/>
        <end position="755"/>
    </location>
</feature>
<protein>
    <recommendedName>
        <fullName evidence="5">Mucin-5AC</fullName>
    </recommendedName>
</protein>
<organism evidence="3 4">
    <name type="scientific">Aedes albopictus</name>
    <name type="common">Asian tiger mosquito</name>
    <name type="synonym">Stegomyia albopicta</name>
    <dbReference type="NCBI Taxonomy" id="7160"/>
    <lineage>
        <taxon>Eukaryota</taxon>
        <taxon>Metazoa</taxon>
        <taxon>Ecdysozoa</taxon>
        <taxon>Arthropoda</taxon>
        <taxon>Hexapoda</taxon>
        <taxon>Insecta</taxon>
        <taxon>Pterygota</taxon>
        <taxon>Neoptera</taxon>
        <taxon>Endopterygota</taxon>
        <taxon>Diptera</taxon>
        <taxon>Nematocera</taxon>
        <taxon>Culicoidea</taxon>
        <taxon>Culicidae</taxon>
        <taxon>Culicinae</taxon>
        <taxon>Aedini</taxon>
        <taxon>Aedes</taxon>
        <taxon>Stegomyia</taxon>
    </lineage>
</organism>
<proteinExistence type="predicted"/>
<keyword evidence="4" id="KW-1185">Reference proteome</keyword>
<reference evidence="3" key="2">
    <citation type="submission" date="2025-05" db="UniProtKB">
        <authorList>
            <consortium name="EnsemblMetazoa"/>
        </authorList>
    </citation>
    <scope>IDENTIFICATION</scope>
    <source>
        <strain evidence="3">Foshan</strain>
    </source>
</reference>
<sequence>MKHKSILLLCLLVGPALARPNMEPIYYRSNSNPLEVTEELIPTTNALPLVASGGESDHQTSTGASSGGNSNSNPATQATPTVAPGTTLSAVSTTTTSPAPSTLAQDHISSPLFRRPENPLKTKIGTSGYVVSTSTKILTSAGLHHSSKGTVGEAKANDQIVTYDNFASHAGVAEPLSEEEYHKELSKANDRVRIRLQPTTTTPKEGLSTWVLLSESNSPTSTESKKEIVTTTRPPTTTTRRPATTIARKPSTTARRRPTTSTRATTVSEEKKEKVNKFMTRIKVTDGPKPKLEDSSPKPEIIVKKTKKPFTPTSAKTTTTTTTTAAPTTTTTELTVTESAFGPTTSYDNADDNAVETSTFLILEPKDAQFDLPEDRSPAKVAKKKVTRKPTTPATATKKKPVTKKKKPEEKEALRPSEKKPPAKSKPISTQIMNYLSREVVPTVGVGLVGLVITAGLASYFLGSPLTAALRRSDETNRKDDIYYSNYEDYATSDGQNEEEVFGKLIAGMPDRSYYRNTLRRRVSQPARTGHQYGNYHVQSYSVNKYPHINYRNQPRPAYAGTPEMYTNYNNRQVQAKSHNEFYYNTPPSFYTKSSSPVYVAPESTTLSTTTTTTTHMPLTSASSASDEMTDSEQDQELLPNPAAYTAEHSPEHHAQYVVGSVYHQDNSMIDIITSAPVPEHGPRRRKRDIASAENEIDNEIDNEISGSGDKKPEAMTTSTGAPATVTTSAVGIDTFDPTTEGEKGDANPPVPAGERPISWSELIRNTVEMKLVVGINLLQDVTSMFQRYLSGVQHRVEEHFNHTSSVVQQ</sequence>
<feature type="compositionally biased region" description="Basic and acidic residues" evidence="1">
    <location>
        <begin position="407"/>
        <end position="421"/>
    </location>
</feature>
<accession>A0ABM1ZZ47</accession>
<feature type="region of interest" description="Disordered" evidence="1">
    <location>
        <begin position="606"/>
        <end position="636"/>
    </location>
</feature>
<evidence type="ECO:0000313" key="4">
    <source>
        <dbReference type="Proteomes" id="UP000069940"/>
    </source>
</evidence>
<dbReference type="RefSeq" id="XP_062716062.1">
    <property type="nucleotide sequence ID" value="XM_062860078.1"/>
</dbReference>
<feature type="signal peptide" evidence="2">
    <location>
        <begin position="1"/>
        <end position="18"/>
    </location>
</feature>